<feature type="transmembrane region" description="Helical" evidence="1">
    <location>
        <begin position="20"/>
        <end position="38"/>
    </location>
</feature>
<keyword evidence="1" id="KW-1133">Transmembrane helix</keyword>
<dbReference type="Gene3D" id="6.10.140.1340">
    <property type="match status" value="1"/>
</dbReference>
<evidence type="ECO:0000313" key="3">
    <source>
        <dbReference type="EMBL" id="PKV98912.1"/>
    </source>
</evidence>
<keyword evidence="1" id="KW-0812">Transmembrane</keyword>
<feature type="transmembrane region" description="Helical" evidence="1">
    <location>
        <begin position="45"/>
        <end position="69"/>
    </location>
</feature>
<accession>A0A2N3WYD7</accession>
<dbReference type="AlphaFoldDB" id="A0A2N3WYD7"/>
<evidence type="ECO:0000259" key="2">
    <source>
        <dbReference type="Pfam" id="PF11127"/>
    </source>
</evidence>
<dbReference type="RefSeq" id="WP_027494151.1">
    <property type="nucleotide sequence ID" value="NZ_PJMW01000001.1"/>
</dbReference>
<feature type="domain" description="Inner membrane protein YgaP-like transmembrane" evidence="2">
    <location>
        <begin position="17"/>
        <end position="70"/>
    </location>
</feature>
<proteinExistence type="predicted"/>
<keyword evidence="4" id="KW-1185">Reference proteome</keyword>
<dbReference type="Proteomes" id="UP000233766">
    <property type="component" value="Unassembled WGS sequence"/>
</dbReference>
<name>A0A2N3WYD7_9NOCA</name>
<keyword evidence="1" id="KW-0472">Membrane</keyword>
<dbReference type="Pfam" id="PF11127">
    <property type="entry name" value="YgaP-like_TM"/>
    <property type="match status" value="1"/>
</dbReference>
<dbReference type="EMBL" id="PJMW01000001">
    <property type="protein sequence ID" value="PKV98912.1"/>
    <property type="molecule type" value="Genomic_DNA"/>
</dbReference>
<protein>
    <recommendedName>
        <fullName evidence="2">Inner membrane protein YgaP-like transmembrane domain-containing protein</fullName>
    </recommendedName>
</protein>
<reference evidence="3 4" key="1">
    <citation type="submission" date="2017-12" db="EMBL/GenBank/DDBJ databases">
        <title>Sequencing the genomes of 1000 Actinobacteria strains.</title>
        <authorList>
            <person name="Klenk H.-P."/>
        </authorList>
    </citation>
    <scope>NUCLEOTIDE SEQUENCE [LARGE SCALE GENOMIC DNA]</scope>
    <source>
        <strain evidence="3 4">DSM 44489</strain>
    </source>
</reference>
<comment type="caution">
    <text evidence="3">The sequence shown here is derived from an EMBL/GenBank/DDBJ whole genome shotgun (WGS) entry which is preliminary data.</text>
</comment>
<evidence type="ECO:0000313" key="4">
    <source>
        <dbReference type="Proteomes" id="UP000233766"/>
    </source>
</evidence>
<sequence length="83" mass="8622">MIDPNTTRSSAFAGWPIERIVPALAAGVTATGLALGELHAPQWRLLSAFAAANLALYAAVGWCPASALLTRVGVPSIRQPRIG</sequence>
<dbReference type="InterPro" id="IPR021309">
    <property type="entry name" value="YgaP-like_TM"/>
</dbReference>
<evidence type="ECO:0000256" key="1">
    <source>
        <dbReference type="SAM" id="Phobius"/>
    </source>
</evidence>
<gene>
    <name evidence="3" type="ORF">ATK86_0946</name>
</gene>
<organism evidence="3 4">
    <name type="scientific">Nocardia fluminea</name>
    <dbReference type="NCBI Taxonomy" id="134984"/>
    <lineage>
        <taxon>Bacteria</taxon>
        <taxon>Bacillati</taxon>
        <taxon>Actinomycetota</taxon>
        <taxon>Actinomycetes</taxon>
        <taxon>Mycobacteriales</taxon>
        <taxon>Nocardiaceae</taxon>
        <taxon>Nocardia</taxon>
    </lineage>
</organism>